<accession>A0A843V5I8</accession>
<dbReference type="EMBL" id="NMUH01001572">
    <property type="protein sequence ID" value="MQL93522.1"/>
    <property type="molecule type" value="Genomic_DNA"/>
</dbReference>
<proteinExistence type="predicted"/>
<comment type="caution">
    <text evidence="2">The sequence shown here is derived from an EMBL/GenBank/DDBJ whole genome shotgun (WGS) entry which is preliminary data.</text>
</comment>
<evidence type="ECO:0000313" key="3">
    <source>
        <dbReference type="Proteomes" id="UP000652761"/>
    </source>
</evidence>
<protein>
    <submittedName>
        <fullName evidence="2">Uncharacterized protein</fullName>
    </submittedName>
</protein>
<feature type="region of interest" description="Disordered" evidence="1">
    <location>
        <begin position="48"/>
        <end position="78"/>
    </location>
</feature>
<sequence length="103" mass="11607">MDVTQVPHQPSLRTNCQELAFGRHLEQIKELNLAELVAADSGSVGADRRRRLQQRWRRTRSPTAARASNQIARGERGWARGFGEEGRERLGRGVSRAGQGFLR</sequence>
<keyword evidence="3" id="KW-1185">Reference proteome</keyword>
<dbReference type="AlphaFoldDB" id="A0A843V5I8"/>
<name>A0A843V5I8_COLES</name>
<gene>
    <name evidence="2" type="ORF">Taro_026165</name>
</gene>
<feature type="non-terminal residue" evidence="2">
    <location>
        <position position="1"/>
    </location>
</feature>
<organism evidence="2 3">
    <name type="scientific">Colocasia esculenta</name>
    <name type="common">Wild taro</name>
    <name type="synonym">Arum esculentum</name>
    <dbReference type="NCBI Taxonomy" id="4460"/>
    <lineage>
        <taxon>Eukaryota</taxon>
        <taxon>Viridiplantae</taxon>
        <taxon>Streptophyta</taxon>
        <taxon>Embryophyta</taxon>
        <taxon>Tracheophyta</taxon>
        <taxon>Spermatophyta</taxon>
        <taxon>Magnoliopsida</taxon>
        <taxon>Liliopsida</taxon>
        <taxon>Araceae</taxon>
        <taxon>Aroideae</taxon>
        <taxon>Colocasieae</taxon>
        <taxon>Colocasia</taxon>
    </lineage>
</organism>
<reference evidence="2" key="1">
    <citation type="submission" date="2017-07" db="EMBL/GenBank/DDBJ databases">
        <title>Taro Niue Genome Assembly and Annotation.</title>
        <authorList>
            <person name="Atibalentja N."/>
            <person name="Keating K."/>
            <person name="Fields C.J."/>
        </authorList>
    </citation>
    <scope>NUCLEOTIDE SEQUENCE</scope>
    <source>
        <strain evidence="2">Niue_2</strain>
        <tissue evidence="2">Leaf</tissue>
    </source>
</reference>
<dbReference type="Proteomes" id="UP000652761">
    <property type="component" value="Unassembled WGS sequence"/>
</dbReference>
<evidence type="ECO:0000313" key="2">
    <source>
        <dbReference type="EMBL" id="MQL93522.1"/>
    </source>
</evidence>
<feature type="compositionally biased region" description="Basic residues" evidence="1">
    <location>
        <begin position="48"/>
        <end position="60"/>
    </location>
</feature>
<evidence type="ECO:0000256" key="1">
    <source>
        <dbReference type="SAM" id="MobiDB-lite"/>
    </source>
</evidence>